<reference evidence="2" key="1">
    <citation type="submission" date="2016-10" db="EMBL/GenBank/DDBJ databases">
        <authorList>
            <person name="Varghese N."/>
            <person name="Submissions S."/>
        </authorList>
    </citation>
    <scope>NUCLEOTIDE SEQUENCE [LARGE SCALE GENOMIC DNA]</scope>
    <source>
        <strain evidence="2">DSM 18733</strain>
    </source>
</reference>
<name>A0A1H7K4U5_OLID1</name>
<dbReference type="STRING" id="407022.SAMN05661044_01230"/>
<proteinExistence type="predicted"/>
<gene>
    <name evidence="1" type="ORF">SAMN05661044_01230</name>
</gene>
<organism evidence="1 2">
    <name type="scientific">Olivibacter domesticus</name>
    <name type="common">Pseudosphingobacterium domesticum</name>
    <dbReference type="NCBI Taxonomy" id="407022"/>
    <lineage>
        <taxon>Bacteria</taxon>
        <taxon>Pseudomonadati</taxon>
        <taxon>Bacteroidota</taxon>
        <taxon>Sphingobacteriia</taxon>
        <taxon>Sphingobacteriales</taxon>
        <taxon>Sphingobacteriaceae</taxon>
        <taxon>Olivibacter</taxon>
    </lineage>
</organism>
<evidence type="ECO:0000313" key="1">
    <source>
        <dbReference type="EMBL" id="SEK81839.1"/>
    </source>
</evidence>
<dbReference type="EMBL" id="FOAF01000001">
    <property type="protein sequence ID" value="SEK81839.1"/>
    <property type="molecule type" value="Genomic_DNA"/>
</dbReference>
<evidence type="ECO:0008006" key="3">
    <source>
        <dbReference type="Google" id="ProtNLM"/>
    </source>
</evidence>
<keyword evidence="2" id="KW-1185">Reference proteome</keyword>
<dbReference type="AlphaFoldDB" id="A0A1H7K4U5"/>
<sequence>MKYLLVENKQQEGQMLLDNIAEFLWNNGNEVYSRNSFNNEFDYQNIVKCCDCIVLLILSDCSAASIFEIEQEGFQEDFDLEKSLNKKFILVFSIDGVYSNAIPFPHKIFHFERLCQNELTRFLHWCRKLNLFTKHPSYTAHQSFIFF</sequence>
<dbReference type="OrthoDB" id="1258379at2"/>
<evidence type="ECO:0000313" key="2">
    <source>
        <dbReference type="Proteomes" id="UP000199421"/>
    </source>
</evidence>
<protein>
    <recommendedName>
        <fullName evidence="3">TIR domain-containing protein</fullName>
    </recommendedName>
</protein>
<dbReference type="Proteomes" id="UP000199421">
    <property type="component" value="Unassembled WGS sequence"/>
</dbReference>
<dbReference type="RefSeq" id="WP_093320216.1">
    <property type="nucleotide sequence ID" value="NZ_FOAF01000001.1"/>
</dbReference>
<accession>A0A1H7K4U5</accession>